<comment type="caution">
    <text evidence="10">The sequence shown here is derived from an EMBL/GenBank/DDBJ whole genome shotgun (WGS) entry which is preliminary data.</text>
</comment>
<feature type="domain" description="DDH" evidence="7">
    <location>
        <begin position="82"/>
        <end position="221"/>
    </location>
</feature>
<evidence type="ECO:0000256" key="3">
    <source>
        <dbReference type="ARBA" id="ARBA00022722"/>
    </source>
</evidence>
<dbReference type="Gene3D" id="3.10.310.30">
    <property type="match status" value="1"/>
</dbReference>
<evidence type="ECO:0000313" key="10">
    <source>
        <dbReference type="EMBL" id="PIQ87322.1"/>
    </source>
</evidence>
<dbReference type="GO" id="GO:0006281">
    <property type="term" value="P:DNA repair"/>
    <property type="evidence" value="ECO:0007669"/>
    <property type="project" value="InterPro"/>
</dbReference>
<dbReference type="PANTHER" id="PTHR30255">
    <property type="entry name" value="SINGLE-STRANDED-DNA-SPECIFIC EXONUCLEASE RECJ"/>
    <property type="match status" value="1"/>
</dbReference>
<dbReference type="InterPro" id="IPR051673">
    <property type="entry name" value="SSDNA_exonuclease_RecJ"/>
</dbReference>
<evidence type="ECO:0000256" key="6">
    <source>
        <dbReference type="SAM" id="Coils"/>
    </source>
</evidence>
<keyword evidence="5 10" id="KW-0269">Exonuclease</keyword>
<dbReference type="Pfam" id="PF01368">
    <property type="entry name" value="DHH"/>
    <property type="match status" value="1"/>
</dbReference>
<keyword evidence="3" id="KW-0540">Nuclease</keyword>
<evidence type="ECO:0000256" key="1">
    <source>
        <dbReference type="ARBA" id="ARBA00005915"/>
    </source>
</evidence>
<dbReference type="InterPro" id="IPR004610">
    <property type="entry name" value="RecJ"/>
</dbReference>
<dbReference type="InterPro" id="IPR038763">
    <property type="entry name" value="DHH_sf"/>
</dbReference>
<proteinExistence type="inferred from homology"/>
<evidence type="ECO:0000259" key="8">
    <source>
        <dbReference type="Pfam" id="PF02272"/>
    </source>
</evidence>
<evidence type="ECO:0000259" key="7">
    <source>
        <dbReference type="Pfam" id="PF01368"/>
    </source>
</evidence>
<dbReference type="SUPFAM" id="SSF64182">
    <property type="entry name" value="DHH phosphoesterases"/>
    <property type="match status" value="1"/>
</dbReference>
<dbReference type="GO" id="GO:0006310">
    <property type="term" value="P:DNA recombination"/>
    <property type="evidence" value="ECO:0007669"/>
    <property type="project" value="InterPro"/>
</dbReference>
<evidence type="ECO:0000259" key="9">
    <source>
        <dbReference type="Pfam" id="PF17768"/>
    </source>
</evidence>
<dbReference type="AlphaFoldDB" id="A0A2H0LSC4"/>
<dbReference type="InterPro" id="IPR041122">
    <property type="entry name" value="RecJ_OB"/>
</dbReference>
<dbReference type="NCBIfam" id="TIGR00644">
    <property type="entry name" value="recJ"/>
    <property type="match status" value="1"/>
</dbReference>
<dbReference type="Pfam" id="PF02272">
    <property type="entry name" value="DHHA1"/>
    <property type="match status" value="1"/>
</dbReference>
<keyword evidence="6" id="KW-0175">Coiled coil</keyword>
<dbReference type="InterPro" id="IPR001667">
    <property type="entry name" value="DDH_dom"/>
</dbReference>
<feature type="coiled-coil region" evidence="6">
    <location>
        <begin position="318"/>
        <end position="345"/>
    </location>
</feature>
<reference evidence="10 11" key="1">
    <citation type="submission" date="2017-09" db="EMBL/GenBank/DDBJ databases">
        <title>Depth-based differentiation of microbial function through sediment-hosted aquifers and enrichment of novel symbionts in the deep terrestrial subsurface.</title>
        <authorList>
            <person name="Probst A.J."/>
            <person name="Ladd B."/>
            <person name="Jarett J.K."/>
            <person name="Geller-Mcgrath D.E."/>
            <person name="Sieber C.M."/>
            <person name="Emerson J.B."/>
            <person name="Anantharaman K."/>
            <person name="Thomas B.C."/>
            <person name="Malmstrom R."/>
            <person name="Stieglmeier M."/>
            <person name="Klingl A."/>
            <person name="Woyke T."/>
            <person name="Ryan C.M."/>
            <person name="Banfield J.F."/>
        </authorList>
    </citation>
    <scope>NUCLEOTIDE SEQUENCE [LARGE SCALE GENOMIC DNA]</scope>
    <source>
        <strain evidence="10">CG11_big_fil_rev_8_21_14_0_20_45_26</strain>
    </source>
</reference>
<dbReference type="Gene3D" id="3.90.1640.30">
    <property type="match status" value="1"/>
</dbReference>
<dbReference type="Proteomes" id="UP000230859">
    <property type="component" value="Unassembled WGS sequence"/>
</dbReference>
<evidence type="ECO:0000256" key="2">
    <source>
        <dbReference type="ARBA" id="ARBA00019841"/>
    </source>
</evidence>
<sequence>MQTIWEIKSHRLGSGPGPDPTTTVLLSPLTKQLLSLRGIEDDQAIDRYLFPQLDQLHDPYLMKGMREAVSRILRASEKKELIMVHGDYDVDGITGAALLSRMLQKLGAEFYCFLPDRAIDGYGVSKRGIREAKEKNAKLMITVDCGIAAIEQVTLARELGMDVIILDHHQVHAVLPDANVIINPLQADCPYPFKELSACGLAFKLAQALLGPFAHRLLDLAALSSVCDVAPLAGENRIIVKYGLDVLTSRQNVGLAKLAEVGKIRSPKATTTHLGFVYGPRINACGRMSSPETALRLLVTSHEKEAASLARVLDEENKVRQREDREMLRQAVQKVEREINFTRDRVIVLWQEGWHPGVIGIVAQRLAERYGRPSFVIALVNGKGKASARSIKGFHLFKALEACQGELEEFGGHELAAGFSIVKDKCESFRQKMNDYALGFDPKSFVKSITVDLEITFRDLTPSFLRELALFAPFGPGNPKPVLLTRGVCSKKGTLQSKGNTLSWWVTDGAQTFQAAWTQK</sequence>
<dbReference type="GO" id="GO:0003676">
    <property type="term" value="F:nucleic acid binding"/>
    <property type="evidence" value="ECO:0007669"/>
    <property type="project" value="InterPro"/>
</dbReference>
<gene>
    <name evidence="10" type="primary">recJ</name>
    <name evidence="10" type="ORF">COV74_01125</name>
</gene>
<keyword evidence="4" id="KW-0378">Hydrolase</keyword>
<protein>
    <recommendedName>
        <fullName evidence="2">Single-stranded-DNA-specific exonuclease RecJ</fullName>
    </recommendedName>
</protein>
<accession>A0A2H0LSC4</accession>
<evidence type="ECO:0000256" key="4">
    <source>
        <dbReference type="ARBA" id="ARBA00022801"/>
    </source>
</evidence>
<dbReference type="PANTHER" id="PTHR30255:SF2">
    <property type="entry name" value="SINGLE-STRANDED-DNA-SPECIFIC EXONUCLEASE RECJ"/>
    <property type="match status" value="1"/>
</dbReference>
<evidence type="ECO:0000313" key="11">
    <source>
        <dbReference type="Proteomes" id="UP000230859"/>
    </source>
</evidence>
<dbReference type="Pfam" id="PF17768">
    <property type="entry name" value="RecJ_OB"/>
    <property type="match status" value="1"/>
</dbReference>
<dbReference type="GO" id="GO:0008409">
    <property type="term" value="F:5'-3' exonuclease activity"/>
    <property type="evidence" value="ECO:0007669"/>
    <property type="project" value="InterPro"/>
</dbReference>
<comment type="similarity">
    <text evidence="1">Belongs to the RecJ family.</text>
</comment>
<feature type="non-terminal residue" evidence="10">
    <location>
        <position position="520"/>
    </location>
</feature>
<dbReference type="EMBL" id="PCVY01000015">
    <property type="protein sequence ID" value="PIQ87322.1"/>
    <property type="molecule type" value="Genomic_DNA"/>
</dbReference>
<feature type="domain" description="RecJ OB" evidence="9">
    <location>
        <begin position="451"/>
        <end position="517"/>
    </location>
</feature>
<dbReference type="InterPro" id="IPR003156">
    <property type="entry name" value="DHHA1_dom"/>
</dbReference>
<feature type="domain" description="DHHA1" evidence="8">
    <location>
        <begin position="345"/>
        <end position="436"/>
    </location>
</feature>
<organism evidence="10 11">
    <name type="scientific">Candidatus Abzuiibacterium crystallinum</name>
    <dbReference type="NCBI Taxonomy" id="1974748"/>
    <lineage>
        <taxon>Bacteria</taxon>
        <taxon>Pseudomonadati</taxon>
        <taxon>Candidatus Omnitrophota</taxon>
        <taxon>Candidatus Abzuiibacterium</taxon>
    </lineage>
</organism>
<evidence type="ECO:0000256" key="5">
    <source>
        <dbReference type="ARBA" id="ARBA00022839"/>
    </source>
</evidence>
<name>A0A2H0LSC4_9BACT</name>